<evidence type="ECO:0000313" key="1">
    <source>
        <dbReference type="EMBL" id="MBC2650688.1"/>
    </source>
</evidence>
<dbReference type="AlphaFoldDB" id="A0A7X1KAZ4"/>
<proteinExistence type="predicted"/>
<accession>A0A7X1KAZ4</accession>
<dbReference type="Gene3D" id="3.30.460.10">
    <property type="entry name" value="Beta Polymerase, domain 2"/>
    <property type="match status" value="1"/>
</dbReference>
<comment type="caution">
    <text evidence="1">The sequence shown here is derived from an EMBL/GenBank/DDBJ whole genome shotgun (WGS) entry which is preliminary data.</text>
</comment>
<organism evidence="1 2">
    <name type="scientific">Novosphingobium aerophilum</name>
    <dbReference type="NCBI Taxonomy" id="2839843"/>
    <lineage>
        <taxon>Bacteria</taxon>
        <taxon>Pseudomonadati</taxon>
        <taxon>Pseudomonadota</taxon>
        <taxon>Alphaproteobacteria</taxon>
        <taxon>Sphingomonadales</taxon>
        <taxon>Sphingomonadaceae</taxon>
        <taxon>Novosphingobium</taxon>
    </lineage>
</organism>
<reference evidence="1 2" key="1">
    <citation type="submission" date="2020-08" db="EMBL/GenBank/DDBJ databases">
        <title>The genome sequence of Novosphingobium flavum 4Y4.</title>
        <authorList>
            <person name="Liu Y."/>
        </authorList>
    </citation>
    <scope>NUCLEOTIDE SEQUENCE [LARGE SCALE GENOMIC DNA]</scope>
    <source>
        <strain evidence="1 2">4Y4</strain>
    </source>
</reference>
<dbReference type="EMBL" id="JACLAU010000002">
    <property type="protein sequence ID" value="MBC2650688.1"/>
    <property type="molecule type" value="Genomic_DNA"/>
</dbReference>
<dbReference type="RefSeq" id="WP_185682103.1">
    <property type="nucleotide sequence ID" value="NZ_JACLAU010000002.1"/>
</dbReference>
<keyword evidence="2" id="KW-1185">Reference proteome</keyword>
<dbReference type="InterPro" id="IPR043519">
    <property type="entry name" value="NT_sf"/>
</dbReference>
<dbReference type="Pfam" id="PF04229">
    <property type="entry name" value="GrpB"/>
    <property type="match status" value="1"/>
</dbReference>
<dbReference type="PANTHER" id="PTHR34822">
    <property type="entry name" value="GRPB DOMAIN PROTEIN (AFU_ORTHOLOGUE AFUA_1G01530)"/>
    <property type="match status" value="1"/>
</dbReference>
<protein>
    <submittedName>
        <fullName evidence="1">GrpB family protein</fullName>
    </submittedName>
</protein>
<evidence type="ECO:0000313" key="2">
    <source>
        <dbReference type="Proteomes" id="UP000520156"/>
    </source>
</evidence>
<name>A0A7X1KAZ4_9SPHN</name>
<dbReference type="InterPro" id="IPR007344">
    <property type="entry name" value="GrpB/CoaE"/>
</dbReference>
<dbReference type="PANTHER" id="PTHR34822:SF1">
    <property type="entry name" value="GRPB FAMILY PROTEIN"/>
    <property type="match status" value="1"/>
</dbReference>
<gene>
    <name evidence="1" type="ORF">H7F49_03145</name>
</gene>
<sequence>MSKVIRLVPYQADWPDTYRRLAAGLAEALPPGACLHHIGSTAIPGMTAKDVIDLQATVDRLEDVAGDRLAGLGWIDRPGRVDHQPAGQRLDPAECTKRYFTLAAPAAHLHIRERGRFNQRYALLFRDFLRADPAAAAAYQAVKAALVDHTGGDPAAYYAVKDPVCDAIMAGAEAWARSTRWQVPPGD</sequence>
<dbReference type="SUPFAM" id="SSF81301">
    <property type="entry name" value="Nucleotidyltransferase"/>
    <property type="match status" value="1"/>
</dbReference>
<dbReference type="Proteomes" id="UP000520156">
    <property type="component" value="Unassembled WGS sequence"/>
</dbReference>